<dbReference type="AlphaFoldDB" id="A3DMJ8"/>
<evidence type="ECO:0000313" key="2">
    <source>
        <dbReference type="EMBL" id="ABN69858.1"/>
    </source>
</evidence>
<organism evidence="2 3">
    <name type="scientific">Staphylothermus marinus (strain ATCC 43588 / DSM 3639 / JCM 9404 / F1)</name>
    <dbReference type="NCBI Taxonomy" id="399550"/>
    <lineage>
        <taxon>Archaea</taxon>
        <taxon>Thermoproteota</taxon>
        <taxon>Thermoprotei</taxon>
        <taxon>Desulfurococcales</taxon>
        <taxon>Desulfurococcaceae</taxon>
        <taxon>Staphylothermus</taxon>
    </lineage>
</organism>
<dbReference type="Proteomes" id="UP000000254">
    <property type="component" value="Chromosome"/>
</dbReference>
<dbReference type="EMBL" id="CP000575">
    <property type="protein sequence ID" value="ABN69858.1"/>
    <property type="molecule type" value="Genomic_DNA"/>
</dbReference>
<proteinExistence type="predicted"/>
<feature type="transmembrane region" description="Helical" evidence="1">
    <location>
        <begin position="7"/>
        <end position="29"/>
    </location>
</feature>
<feature type="transmembrane region" description="Helical" evidence="1">
    <location>
        <begin position="122"/>
        <end position="143"/>
    </location>
</feature>
<keyword evidence="3" id="KW-1185">Reference proteome</keyword>
<name>A3DMJ8_STAMF</name>
<dbReference type="KEGG" id="smr:Smar_0757"/>
<keyword evidence="1" id="KW-1133">Transmembrane helix</keyword>
<dbReference type="GeneID" id="4908038"/>
<evidence type="ECO:0000313" key="3">
    <source>
        <dbReference type="Proteomes" id="UP000000254"/>
    </source>
</evidence>
<evidence type="ECO:0000256" key="1">
    <source>
        <dbReference type="SAM" id="Phobius"/>
    </source>
</evidence>
<keyword evidence="1" id="KW-0472">Membrane</keyword>
<dbReference type="eggNOG" id="arCOG12419">
    <property type="taxonomic scope" value="Archaea"/>
</dbReference>
<dbReference type="OrthoDB" id="377994at2157"/>
<gene>
    <name evidence="2" type="ordered locus">Smar_0757</name>
</gene>
<dbReference type="RefSeq" id="WP_011839049.1">
    <property type="nucleotide sequence ID" value="NC_009033.1"/>
</dbReference>
<keyword evidence="1" id="KW-0812">Transmembrane</keyword>
<dbReference type="STRING" id="399550.Smar_0757"/>
<reference evidence="2 3" key="2">
    <citation type="journal article" date="2009" name="Stand. Genomic Sci.">
        <title>Complete genome sequence of Staphylothermus marinus Stetter and Fiala 1986 type strain F1.</title>
        <authorList>
            <person name="Anderson I.J."/>
            <person name="Sun H."/>
            <person name="Lapidus A."/>
            <person name="Copeland A."/>
            <person name="Glavina Del Rio T."/>
            <person name="Tice H."/>
            <person name="Dalin E."/>
            <person name="Lucas S."/>
            <person name="Barry K."/>
            <person name="Land M."/>
            <person name="Richardson P."/>
            <person name="Huber H."/>
            <person name="Kyrpides N.C."/>
        </authorList>
    </citation>
    <scope>NUCLEOTIDE SEQUENCE [LARGE SCALE GENOMIC DNA]</scope>
    <source>
        <strain evidence="3">ATCC 43588 / DSM 3639 / JCM 9404 / F1</strain>
    </source>
</reference>
<reference evidence="3" key="1">
    <citation type="journal article" date="2009" name="BMC Genomics">
        <title>The complete genome sequence of Staphylothermus marinus reveals differences in sulfur metabolism among heterotrophic Crenarchaeota.</title>
        <authorList>
            <person name="Anderson I.J."/>
            <person name="Dharmarajan L."/>
            <person name="Rodriguez J."/>
            <person name="Hooper S."/>
            <person name="Porat I."/>
            <person name="Ulrich L.E."/>
            <person name="Elkins J.G."/>
            <person name="Mavromatis K."/>
            <person name="Sun H."/>
            <person name="Land M."/>
            <person name="Lapidus A."/>
            <person name="Lucas S."/>
            <person name="Barry K."/>
            <person name="Huber H."/>
            <person name="Zhulin I.B."/>
            <person name="Whitman W.B."/>
            <person name="Mukhopadhyay B."/>
            <person name="Woese C."/>
            <person name="Bristow J."/>
            <person name="Kyrpides N."/>
        </authorList>
    </citation>
    <scope>NUCLEOTIDE SEQUENCE [LARGE SCALE GENOMIC DNA]</scope>
    <source>
        <strain evidence="3">ATCC 43588 / DSM 3639 / JCM 9404 / F1</strain>
    </source>
</reference>
<protein>
    <submittedName>
        <fullName evidence="2">Uncharacterized protein</fullName>
    </submittedName>
</protein>
<feature type="transmembrane region" description="Helical" evidence="1">
    <location>
        <begin position="95"/>
        <end position="116"/>
    </location>
</feature>
<feature type="transmembrane region" description="Helical" evidence="1">
    <location>
        <begin position="56"/>
        <end position="83"/>
    </location>
</feature>
<dbReference type="HOGENOM" id="CLU_1736491_0_0_2"/>
<sequence>MVESKYVLYGLVSGTVSGLVAGILTYLTLPSVDDVLEQVRSRINITSLSEDILRNYISLGLLLAPFIIFFIALILGALFGALYDFLDRKIPESPIIAALLTGTIYAGILVLPNIVLESSQQNIIVNSGLTITYTLVLITLTIYKNPRKQG</sequence>
<accession>A3DMJ8</accession>